<dbReference type="InterPro" id="IPR054538">
    <property type="entry name" value="ASA5"/>
</dbReference>
<proteinExistence type="predicted"/>
<accession>A0A250XQS8</accession>
<dbReference type="AlphaFoldDB" id="A0A250XQS8"/>
<keyword evidence="2" id="KW-1185">Reference proteome</keyword>
<dbReference type="Pfam" id="PF22804">
    <property type="entry name" value="ASA5"/>
    <property type="match status" value="1"/>
</dbReference>
<organism evidence="1 2">
    <name type="scientific">Chlamydomonas eustigma</name>
    <dbReference type="NCBI Taxonomy" id="1157962"/>
    <lineage>
        <taxon>Eukaryota</taxon>
        <taxon>Viridiplantae</taxon>
        <taxon>Chlorophyta</taxon>
        <taxon>core chlorophytes</taxon>
        <taxon>Chlorophyceae</taxon>
        <taxon>CS clade</taxon>
        <taxon>Chlamydomonadales</taxon>
        <taxon>Chlamydomonadaceae</taxon>
        <taxon>Chlamydomonas</taxon>
    </lineage>
</organism>
<dbReference type="OrthoDB" id="522813at2759"/>
<protein>
    <submittedName>
        <fullName evidence="1">Uncharacterized protein</fullName>
    </submittedName>
</protein>
<sequence>MGLPESMSLSSCAVEYINGSNMKLLPESLQQEAATAIAVAGWALWYVDTKVLPTILREHKVHAVWQSGYKRYHDSIWKFNYAYDRELRYSAVSKNMVLEHLHHTKPKSVSEHVDKMIAANKKIYDAFNPSSKRLLIWQTTPSLQ</sequence>
<comment type="caution">
    <text evidence="1">The sequence shown here is derived from an EMBL/GenBank/DDBJ whole genome shotgun (WGS) entry which is preliminary data.</text>
</comment>
<evidence type="ECO:0000313" key="1">
    <source>
        <dbReference type="EMBL" id="GAX85309.1"/>
    </source>
</evidence>
<dbReference type="Proteomes" id="UP000232323">
    <property type="component" value="Unassembled WGS sequence"/>
</dbReference>
<dbReference type="STRING" id="1157962.A0A250XQS8"/>
<name>A0A250XQS8_9CHLO</name>
<gene>
    <name evidence="1" type="ORF">CEUSTIGMA_g12726.t1</name>
</gene>
<evidence type="ECO:0000313" key="2">
    <source>
        <dbReference type="Proteomes" id="UP000232323"/>
    </source>
</evidence>
<reference evidence="1 2" key="1">
    <citation type="submission" date="2017-08" db="EMBL/GenBank/DDBJ databases">
        <title>Acidophilic green algal genome provides insights into adaptation to an acidic environment.</title>
        <authorList>
            <person name="Hirooka S."/>
            <person name="Hirose Y."/>
            <person name="Kanesaki Y."/>
            <person name="Higuchi S."/>
            <person name="Fujiwara T."/>
            <person name="Onuma R."/>
            <person name="Era A."/>
            <person name="Ohbayashi R."/>
            <person name="Uzuka A."/>
            <person name="Nozaki H."/>
            <person name="Yoshikawa H."/>
            <person name="Miyagishima S.Y."/>
        </authorList>
    </citation>
    <scope>NUCLEOTIDE SEQUENCE [LARGE SCALE GENOMIC DNA]</scope>
    <source>
        <strain evidence="1 2">NIES-2499</strain>
    </source>
</reference>
<dbReference type="EMBL" id="BEGY01000161">
    <property type="protein sequence ID" value="GAX85309.1"/>
    <property type="molecule type" value="Genomic_DNA"/>
</dbReference>